<evidence type="ECO:0000313" key="2">
    <source>
        <dbReference type="EMBL" id="AFM06076.1"/>
    </source>
</evidence>
<name>I4AQ41_BERLS</name>
<sequence length="124" mass="14288" precursor="true">MKNTYRILGATFLTILYSFVLGFVAILTIEYGVQSKKTTEQEEYFSSISTNYSLCYAPESINSVSSITTYSVTTFKKIICGFCVTSNATEQLLETEFSQYTSFVLNFLIQHRKKDIIFPSHYFW</sequence>
<keyword evidence="1" id="KW-0472">Membrane</keyword>
<keyword evidence="3" id="KW-1185">Reference proteome</keyword>
<reference evidence="3" key="1">
    <citation type="submission" date="2012-06" db="EMBL/GenBank/DDBJ databases">
        <title>The complete genome of Flexibacter litoralis DSM 6794.</title>
        <authorList>
            <person name="Lucas S."/>
            <person name="Copeland A."/>
            <person name="Lapidus A."/>
            <person name="Glavina del Rio T."/>
            <person name="Dalin E."/>
            <person name="Tice H."/>
            <person name="Bruce D."/>
            <person name="Goodwin L."/>
            <person name="Pitluck S."/>
            <person name="Peters L."/>
            <person name="Ovchinnikova G."/>
            <person name="Lu M."/>
            <person name="Kyrpides N."/>
            <person name="Mavromatis K."/>
            <person name="Ivanova N."/>
            <person name="Brettin T."/>
            <person name="Detter J.C."/>
            <person name="Han C."/>
            <person name="Larimer F."/>
            <person name="Land M."/>
            <person name="Hauser L."/>
            <person name="Markowitz V."/>
            <person name="Cheng J.-F."/>
            <person name="Hugenholtz P."/>
            <person name="Woyke T."/>
            <person name="Wu D."/>
            <person name="Spring S."/>
            <person name="Lang E."/>
            <person name="Kopitz M."/>
            <person name="Brambilla E."/>
            <person name="Klenk H.-P."/>
            <person name="Eisen J.A."/>
        </authorList>
    </citation>
    <scope>NUCLEOTIDE SEQUENCE [LARGE SCALE GENOMIC DNA]</scope>
    <source>
        <strain evidence="3">ATCC 23117 / DSM 6794 / NBRC 15988 / NCIMB 1366 / Sio-4</strain>
    </source>
</reference>
<proteinExistence type="predicted"/>
<keyword evidence="1" id="KW-1133">Transmembrane helix</keyword>
<dbReference type="RefSeq" id="WP_014799500.1">
    <property type="nucleotide sequence ID" value="NC_018018.1"/>
</dbReference>
<keyword evidence="1" id="KW-0812">Transmembrane</keyword>
<dbReference type="KEGG" id="fli:Fleli_3764"/>
<accession>I4AQ41</accession>
<dbReference type="EMBL" id="CP003345">
    <property type="protein sequence ID" value="AFM06076.1"/>
    <property type="molecule type" value="Genomic_DNA"/>
</dbReference>
<evidence type="ECO:0000313" key="3">
    <source>
        <dbReference type="Proteomes" id="UP000006054"/>
    </source>
</evidence>
<gene>
    <name evidence="2" type="ordered locus">Fleli_3764</name>
</gene>
<feature type="transmembrane region" description="Helical" evidence="1">
    <location>
        <begin position="7"/>
        <end position="29"/>
    </location>
</feature>
<dbReference type="AlphaFoldDB" id="I4AQ41"/>
<evidence type="ECO:0000256" key="1">
    <source>
        <dbReference type="SAM" id="Phobius"/>
    </source>
</evidence>
<dbReference type="Proteomes" id="UP000006054">
    <property type="component" value="Chromosome"/>
</dbReference>
<dbReference type="OrthoDB" id="982927at2"/>
<organism evidence="2 3">
    <name type="scientific">Bernardetia litoralis (strain ATCC 23117 / DSM 6794 / NBRC 15988 / NCIMB 1366 / Fx l1 / Sio-4)</name>
    <name type="common">Flexibacter litoralis</name>
    <dbReference type="NCBI Taxonomy" id="880071"/>
    <lineage>
        <taxon>Bacteria</taxon>
        <taxon>Pseudomonadati</taxon>
        <taxon>Bacteroidota</taxon>
        <taxon>Cytophagia</taxon>
        <taxon>Cytophagales</taxon>
        <taxon>Bernardetiaceae</taxon>
        <taxon>Bernardetia</taxon>
    </lineage>
</organism>
<dbReference type="eggNOG" id="ENOG5030PMG">
    <property type="taxonomic scope" value="Bacteria"/>
</dbReference>
<protein>
    <submittedName>
        <fullName evidence="2">Uncharacterized protein</fullName>
    </submittedName>
</protein>
<dbReference type="HOGENOM" id="CLU_2000538_0_0_10"/>